<dbReference type="STRING" id="258515.SAMN05192585_12535"/>
<dbReference type="PANTHER" id="PTHR37164">
    <property type="entry name" value="BACTERIOHEMERYTHRIN"/>
    <property type="match status" value="1"/>
</dbReference>
<dbReference type="OrthoDB" id="9797092at2"/>
<evidence type="ECO:0000313" key="5">
    <source>
        <dbReference type="EMBL" id="SDN62569.1"/>
    </source>
</evidence>
<reference evidence="5 6" key="1">
    <citation type="submission" date="2016-10" db="EMBL/GenBank/DDBJ databases">
        <authorList>
            <person name="de Groot N.N."/>
        </authorList>
    </citation>
    <scope>NUCLEOTIDE SEQUENCE [LARGE SCALE GENOMIC DNA]</scope>
    <source>
        <strain evidence="5 6">CGMCC 1.5012</strain>
    </source>
</reference>
<dbReference type="NCBIfam" id="NF033749">
    <property type="entry name" value="bact_hemeryth"/>
    <property type="match status" value="1"/>
</dbReference>
<keyword evidence="3" id="KW-0408">Iron</keyword>
<protein>
    <submittedName>
        <fullName evidence="5">Hemerythrin</fullName>
    </submittedName>
</protein>
<dbReference type="Gene3D" id="1.20.120.50">
    <property type="entry name" value="Hemerythrin-like"/>
    <property type="match status" value="1"/>
</dbReference>
<evidence type="ECO:0000313" key="6">
    <source>
        <dbReference type="Proteomes" id="UP000199182"/>
    </source>
</evidence>
<dbReference type="InterPro" id="IPR012827">
    <property type="entry name" value="Hemerythrin_metal-bd"/>
</dbReference>
<keyword evidence="6" id="KW-1185">Reference proteome</keyword>
<comment type="similarity">
    <text evidence="1">Belongs to the hemerythrin family.</text>
</comment>
<accession>A0A1H0CXG2</accession>
<organism evidence="5 6">
    <name type="scientific">Acetanaerobacterium elongatum</name>
    <dbReference type="NCBI Taxonomy" id="258515"/>
    <lineage>
        <taxon>Bacteria</taxon>
        <taxon>Bacillati</taxon>
        <taxon>Bacillota</taxon>
        <taxon>Clostridia</taxon>
        <taxon>Eubacteriales</taxon>
        <taxon>Oscillospiraceae</taxon>
        <taxon>Acetanaerobacterium</taxon>
    </lineage>
</organism>
<evidence type="ECO:0000256" key="2">
    <source>
        <dbReference type="ARBA" id="ARBA00022723"/>
    </source>
</evidence>
<gene>
    <name evidence="5" type="ORF">SAMN05192585_12535</name>
</gene>
<evidence type="ECO:0000259" key="4">
    <source>
        <dbReference type="Pfam" id="PF01814"/>
    </source>
</evidence>
<dbReference type="PANTHER" id="PTHR37164:SF1">
    <property type="entry name" value="BACTERIOHEMERYTHRIN"/>
    <property type="match status" value="1"/>
</dbReference>
<keyword evidence="2" id="KW-0479">Metal-binding</keyword>
<dbReference type="InterPro" id="IPR050669">
    <property type="entry name" value="Hemerythrin"/>
</dbReference>
<evidence type="ECO:0000256" key="1">
    <source>
        <dbReference type="ARBA" id="ARBA00010587"/>
    </source>
</evidence>
<feature type="domain" description="Hemerythrin-like" evidence="4">
    <location>
        <begin position="12"/>
        <end position="126"/>
    </location>
</feature>
<dbReference type="InterPro" id="IPR035938">
    <property type="entry name" value="Hemerythrin-like_sf"/>
</dbReference>
<name>A0A1H0CXG2_9FIRM</name>
<sequence>MQSWNDSLKIGVPHIDEQHKALFAAMEALYAACSAGKGRAEVIKTIDFLEDYTVKHFTEEQEIQKKSGYPKCVEHKKLHDDFIVQVKAIKKDIADNGATILSVSKLNSLLSGWLINHIKYVDTEIAQYVNK</sequence>
<evidence type="ECO:0000256" key="3">
    <source>
        <dbReference type="ARBA" id="ARBA00023004"/>
    </source>
</evidence>
<dbReference type="Pfam" id="PF01814">
    <property type="entry name" value="Hemerythrin"/>
    <property type="match status" value="1"/>
</dbReference>
<dbReference type="RefSeq" id="WP_092641373.1">
    <property type="nucleotide sequence ID" value="NZ_FNID01000025.1"/>
</dbReference>
<dbReference type="Proteomes" id="UP000199182">
    <property type="component" value="Unassembled WGS sequence"/>
</dbReference>
<proteinExistence type="inferred from homology"/>
<dbReference type="EMBL" id="FNID01000025">
    <property type="protein sequence ID" value="SDN62569.1"/>
    <property type="molecule type" value="Genomic_DNA"/>
</dbReference>
<dbReference type="AlphaFoldDB" id="A0A1H0CXG2"/>
<dbReference type="SUPFAM" id="SSF47188">
    <property type="entry name" value="Hemerythrin-like"/>
    <property type="match status" value="1"/>
</dbReference>
<dbReference type="GO" id="GO:0046872">
    <property type="term" value="F:metal ion binding"/>
    <property type="evidence" value="ECO:0007669"/>
    <property type="project" value="UniProtKB-KW"/>
</dbReference>
<dbReference type="NCBIfam" id="TIGR02481">
    <property type="entry name" value="hemeryth_dom"/>
    <property type="match status" value="1"/>
</dbReference>
<dbReference type="CDD" id="cd12107">
    <property type="entry name" value="Hemerythrin"/>
    <property type="match status" value="1"/>
</dbReference>
<dbReference type="InterPro" id="IPR012312">
    <property type="entry name" value="Hemerythrin-like"/>
</dbReference>